<name>A0ABQ7I0H0_9MICR</name>
<protein>
    <submittedName>
        <fullName evidence="2">Uncharacterized protein</fullName>
    </submittedName>
</protein>
<evidence type="ECO:0000256" key="1">
    <source>
        <dbReference type="SAM" id="Phobius"/>
    </source>
</evidence>
<keyword evidence="1" id="KW-0472">Membrane</keyword>
<evidence type="ECO:0000313" key="2">
    <source>
        <dbReference type="EMBL" id="KAF7683910.1"/>
    </source>
</evidence>
<sequence>MKQSHFEYLLVILLGCLIAFIISQLIILYPRSVEITSANRIGNSYYLSIRNNNYRPLIGYLRVSSDIGYNGIIPFKLNSRDINKVLIGDVSTGSIINVIDYDGNEWVFDFS</sequence>
<organism evidence="2 3">
    <name type="scientific">Astathelohania contejeani</name>
    <dbReference type="NCBI Taxonomy" id="164912"/>
    <lineage>
        <taxon>Eukaryota</taxon>
        <taxon>Fungi</taxon>
        <taxon>Fungi incertae sedis</taxon>
        <taxon>Microsporidia</taxon>
        <taxon>Astathelohaniidae</taxon>
        <taxon>Astathelohania</taxon>
    </lineage>
</organism>
<feature type="transmembrane region" description="Helical" evidence="1">
    <location>
        <begin position="6"/>
        <end position="29"/>
    </location>
</feature>
<proteinExistence type="predicted"/>
<keyword evidence="1" id="KW-1133">Transmembrane helix</keyword>
<comment type="caution">
    <text evidence="2">The sequence shown here is derived from an EMBL/GenBank/DDBJ whole genome shotgun (WGS) entry which is preliminary data.</text>
</comment>
<reference evidence="2 3" key="1">
    <citation type="submission" date="2019-01" db="EMBL/GenBank/DDBJ databases">
        <title>Genomes sequencing and comparative genomics of infectious freshwater microsporidia, Cucumispora dikerogammari and Thelohania contejeani.</title>
        <authorList>
            <person name="Cormier A."/>
            <person name="Giraud I."/>
            <person name="Wattier R."/>
            <person name="Teixeira M."/>
            <person name="Grandjean F."/>
            <person name="Rigaud T."/>
            <person name="Cordaux R."/>
        </authorList>
    </citation>
    <scope>NUCLEOTIDE SEQUENCE [LARGE SCALE GENOMIC DNA]</scope>
    <source>
        <strain evidence="2">T1</strain>
        <tissue evidence="2">Spores</tissue>
    </source>
</reference>
<dbReference type="EMBL" id="SBIQ01000042">
    <property type="protein sequence ID" value="KAF7683910.1"/>
    <property type="molecule type" value="Genomic_DNA"/>
</dbReference>
<gene>
    <name evidence="2" type="ORF">TCON_0900</name>
</gene>
<keyword evidence="3" id="KW-1185">Reference proteome</keyword>
<dbReference type="Proteomes" id="UP001516464">
    <property type="component" value="Unassembled WGS sequence"/>
</dbReference>
<accession>A0ABQ7I0H0</accession>
<keyword evidence="1" id="KW-0812">Transmembrane</keyword>
<evidence type="ECO:0000313" key="3">
    <source>
        <dbReference type="Proteomes" id="UP001516464"/>
    </source>
</evidence>